<dbReference type="GO" id="GO:0005884">
    <property type="term" value="C:actin filament"/>
    <property type="evidence" value="ECO:0007669"/>
    <property type="project" value="TreeGrafter"/>
</dbReference>
<dbReference type="GO" id="GO:0008093">
    <property type="term" value="F:cytoskeletal anchor activity"/>
    <property type="evidence" value="ECO:0007669"/>
    <property type="project" value="TreeGrafter"/>
</dbReference>
<dbReference type="EMBL" id="WVUK01000065">
    <property type="protein sequence ID" value="KAF7489114.1"/>
    <property type="molecule type" value="Genomic_DNA"/>
</dbReference>
<dbReference type="InterPro" id="IPR036872">
    <property type="entry name" value="CH_dom_sf"/>
</dbReference>
<keyword evidence="3" id="KW-0206">Cytoskeleton</keyword>
<feature type="domain" description="GAR" evidence="7">
    <location>
        <begin position="489"/>
        <end position="561"/>
    </location>
</feature>
<evidence type="ECO:0000313" key="10">
    <source>
        <dbReference type="Proteomes" id="UP000070412"/>
    </source>
</evidence>
<feature type="region of interest" description="Disordered" evidence="5">
    <location>
        <begin position="1045"/>
        <end position="1157"/>
    </location>
</feature>
<feature type="compositionally biased region" description="Low complexity" evidence="5">
    <location>
        <begin position="586"/>
        <end position="603"/>
    </location>
</feature>
<dbReference type="Pfam" id="PF00307">
    <property type="entry name" value="CH"/>
    <property type="match status" value="1"/>
</dbReference>
<name>A0A834R167_SARSC</name>
<feature type="compositionally biased region" description="Low complexity" evidence="5">
    <location>
        <begin position="797"/>
        <end position="822"/>
    </location>
</feature>
<feature type="region of interest" description="Disordered" evidence="5">
    <location>
        <begin position="1218"/>
        <end position="1240"/>
    </location>
</feature>
<keyword evidence="10" id="KW-1185">Reference proteome</keyword>
<dbReference type="EnsemblMetazoa" id="SSS_3706s_mrna">
    <property type="protein sequence ID" value="KAF7489114.1"/>
    <property type="gene ID" value="SSS_3706"/>
</dbReference>
<feature type="domain" description="Calponin-homology (CH)" evidence="6">
    <location>
        <begin position="185"/>
        <end position="414"/>
    </location>
</feature>
<feature type="compositionally biased region" description="Polar residues" evidence="5">
    <location>
        <begin position="1045"/>
        <end position="1055"/>
    </location>
</feature>
<dbReference type="PANTHER" id="PTHR46756">
    <property type="entry name" value="TRANSGELIN"/>
    <property type="match status" value="1"/>
</dbReference>
<dbReference type="Gene3D" id="1.10.418.10">
    <property type="entry name" value="Calponin-like domain"/>
    <property type="match status" value="2"/>
</dbReference>
<dbReference type="SUPFAM" id="SSF47576">
    <property type="entry name" value="Calponin-homology domain, CH-domain"/>
    <property type="match status" value="2"/>
</dbReference>
<feature type="compositionally biased region" description="Low complexity" evidence="5">
    <location>
        <begin position="278"/>
        <end position="320"/>
    </location>
</feature>
<dbReference type="GO" id="GO:0051764">
    <property type="term" value="P:actin crosslink formation"/>
    <property type="evidence" value="ECO:0007669"/>
    <property type="project" value="TreeGrafter"/>
</dbReference>
<reference evidence="10" key="1">
    <citation type="journal article" date="2020" name="PLoS Negl. Trop. Dis.">
        <title>High-quality nuclear genome for Sarcoptes scabiei-A critical resource for a neglected parasite.</title>
        <authorList>
            <person name="Korhonen P.K."/>
            <person name="Gasser R.B."/>
            <person name="Ma G."/>
            <person name="Wang T."/>
            <person name="Stroehlein A.J."/>
            <person name="Young N.D."/>
            <person name="Ang C.S."/>
            <person name="Fernando D.D."/>
            <person name="Lu H.C."/>
            <person name="Taylor S."/>
            <person name="Reynolds S.L."/>
            <person name="Mofiz E."/>
            <person name="Najaraj S.H."/>
            <person name="Gowda H."/>
            <person name="Madugundu A."/>
            <person name="Renuse S."/>
            <person name="Holt D."/>
            <person name="Pandey A."/>
            <person name="Papenfuss A.T."/>
            <person name="Fischer K."/>
        </authorList>
    </citation>
    <scope>NUCLEOTIDE SEQUENCE [LARGE SCALE GENOMIC DNA]</scope>
</reference>
<feature type="region of interest" description="Disordered" evidence="5">
    <location>
        <begin position="712"/>
        <end position="737"/>
    </location>
</feature>
<feature type="region of interest" description="Disordered" evidence="5">
    <location>
        <begin position="110"/>
        <end position="153"/>
    </location>
</feature>
<feature type="compositionally biased region" description="Polar residues" evidence="5">
    <location>
        <begin position="887"/>
        <end position="901"/>
    </location>
</feature>
<dbReference type="PROSITE" id="PS50021">
    <property type="entry name" value="CH"/>
    <property type="match status" value="1"/>
</dbReference>
<comment type="similarity">
    <text evidence="4">Belongs to the GAS2 family.</text>
</comment>
<feature type="compositionally biased region" description="Basic and acidic residues" evidence="5">
    <location>
        <begin position="982"/>
        <end position="992"/>
    </location>
</feature>
<dbReference type="InterPro" id="IPR001715">
    <property type="entry name" value="CH_dom"/>
</dbReference>
<dbReference type="InterPro" id="IPR036534">
    <property type="entry name" value="GAR_dom_sf"/>
</dbReference>
<dbReference type="GO" id="GO:0031110">
    <property type="term" value="P:regulation of microtubule polymerization or depolymerization"/>
    <property type="evidence" value="ECO:0007669"/>
    <property type="project" value="TreeGrafter"/>
</dbReference>
<evidence type="ECO:0000259" key="7">
    <source>
        <dbReference type="PROSITE" id="PS51460"/>
    </source>
</evidence>
<feature type="region of interest" description="Disordered" evidence="5">
    <location>
        <begin position="882"/>
        <end position="954"/>
    </location>
</feature>
<feature type="compositionally biased region" description="Low complexity" evidence="5">
    <location>
        <begin position="720"/>
        <end position="736"/>
    </location>
</feature>
<feature type="region of interest" description="Disordered" evidence="5">
    <location>
        <begin position="586"/>
        <end position="608"/>
    </location>
</feature>
<feature type="compositionally biased region" description="Low complexity" evidence="5">
    <location>
        <begin position="144"/>
        <end position="153"/>
    </location>
</feature>
<feature type="region of interest" description="Disordered" evidence="5">
    <location>
        <begin position="774"/>
        <end position="863"/>
    </location>
</feature>
<dbReference type="SUPFAM" id="SSF143575">
    <property type="entry name" value="GAS2 domain-like"/>
    <property type="match status" value="1"/>
</dbReference>
<organism evidence="8">
    <name type="scientific">Sarcoptes scabiei</name>
    <name type="common">Itch mite</name>
    <name type="synonym">Acarus scabiei</name>
    <dbReference type="NCBI Taxonomy" id="52283"/>
    <lineage>
        <taxon>Eukaryota</taxon>
        <taxon>Metazoa</taxon>
        <taxon>Ecdysozoa</taxon>
        <taxon>Arthropoda</taxon>
        <taxon>Chelicerata</taxon>
        <taxon>Arachnida</taxon>
        <taxon>Acari</taxon>
        <taxon>Acariformes</taxon>
        <taxon>Sarcoptiformes</taxon>
        <taxon>Astigmata</taxon>
        <taxon>Psoroptidia</taxon>
        <taxon>Sarcoptoidea</taxon>
        <taxon>Sarcoptidae</taxon>
        <taxon>Sarcoptinae</taxon>
        <taxon>Sarcoptes</taxon>
    </lineage>
</organism>
<evidence type="ECO:0000256" key="3">
    <source>
        <dbReference type="ARBA" id="ARBA00023212"/>
    </source>
</evidence>
<feature type="compositionally biased region" description="Polar residues" evidence="5">
    <location>
        <begin position="915"/>
        <end position="928"/>
    </location>
</feature>
<dbReference type="GO" id="GO:0005737">
    <property type="term" value="C:cytoplasm"/>
    <property type="evidence" value="ECO:0007669"/>
    <property type="project" value="TreeGrafter"/>
</dbReference>
<feature type="region of interest" description="Disordered" evidence="5">
    <location>
        <begin position="38"/>
        <end position="94"/>
    </location>
</feature>
<feature type="compositionally biased region" description="Polar residues" evidence="5">
    <location>
        <begin position="621"/>
        <end position="653"/>
    </location>
</feature>
<reference evidence="9" key="3">
    <citation type="submission" date="2022-06" db="UniProtKB">
        <authorList>
            <consortium name="EnsemblMetazoa"/>
        </authorList>
    </citation>
    <scope>IDENTIFICATION</scope>
</reference>
<feature type="compositionally biased region" description="Basic and acidic residues" evidence="5">
    <location>
        <begin position="117"/>
        <end position="127"/>
    </location>
</feature>
<dbReference type="GO" id="GO:0001578">
    <property type="term" value="P:microtubule bundle formation"/>
    <property type="evidence" value="ECO:0007669"/>
    <property type="project" value="TreeGrafter"/>
</dbReference>
<feature type="compositionally biased region" description="Low complexity" evidence="5">
    <location>
        <begin position="1056"/>
        <end position="1071"/>
    </location>
</feature>
<feature type="compositionally biased region" description="Polar residues" evidence="5">
    <location>
        <begin position="994"/>
        <end position="1010"/>
    </location>
</feature>
<feature type="compositionally biased region" description="Low complexity" evidence="5">
    <location>
        <begin position="1095"/>
        <end position="1106"/>
    </location>
</feature>
<dbReference type="Pfam" id="PF02187">
    <property type="entry name" value="GAS2"/>
    <property type="match status" value="1"/>
</dbReference>
<gene>
    <name evidence="8" type="ORF">SSS_3706</name>
</gene>
<dbReference type="SMART" id="SM00033">
    <property type="entry name" value="CH"/>
    <property type="match status" value="1"/>
</dbReference>
<dbReference type="Proteomes" id="UP000070412">
    <property type="component" value="Unassembled WGS sequence"/>
</dbReference>
<dbReference type="SMART" id="SM00243">
    <property type="entry name" value="GAS2"/>
    <property type="match status" value="1"/>
</dbReference>
<dbReference type="OrthoDB" id="206130at2759"/>
<comment type="subcellular location">
    <subcellularLocation>
        <location evidence="1">Cytoplasm</location>
        <location evidence="1">Cytoskeleton</location>
    </subcellularLocation>
</comment>
<feature type="compositionally biased region" description="Low complexity" evidence="5">
    <location>
        <begin position="1219"/>
        <end position="1229"/>
    </location>
</feature>
<feature type="compositionally biased region" description="Low complexity" evidence="5">
    <location>
        <begin position="929"/>
        <end position="941"/>
    </location>
</feature>
<feature type="region of interest" description="Disordered" evidence="5">
    <location>
        <begin position="621"/>
        <end position="654"/>
    </location>
</feature>
<feature type="compositionally biased region" description="Polar residues" evidence="5">
    <location>
        <begin position="1129"/>
        <end position="1157"/>
    </location>
</feature>
<evidence type="ECO:0000256" key="1">
    <source>
        <dbReference type="ARBA" id="ARBA00004245"/>
    </source>
</evidence>
<dbReference type="GO" id="GO:0008017">
    <property type="term" value="F:microtubule binding"/>
    <property type="evidence" value="ECO:0007669"/>
    <property type="project" value="InterPro"/>
</dbReference>
<dbReference type="AlphaFoldDB" id="A0A834R167"/>
<sequence length="1240" mass="137899">MTLNNWSHHQHHPHLHHLSHSHHLVADQMIYSMDLNCSSPSQTSLTSSNSSASSTFPTSSSSSNFPTELLSSSSSSSITPFSSSSVSSSARPTSTDLNHELLNYQAINSSCQQSDDNNDHHHQDHYQPQHQQQLQHQNHHFRSDSISGQSISSSDCQSIQSESIMMSFLERKSYRPFRSNEEYLIAMKEDLAEWLNTLYDLDLNSENFLSRLENGVILCQHANSVLRKVKEWRIQNNKTIKNDFPKSATNSSTTIACTLPKTSRNVETMMMVTSPRRSSSTTTSSTSLIPQQSSLSSINSSSTGISTTSSTTSTASSSSSQSSLWCYMGTNETGNACNGYVDNVFVVDRRDLVPIKLNATPGTFQARDNVANFIEWCRQINIHQCLLFETEDLVARKNEKSFILCLLEVARYGAKFGVLAPTLVQFEQEIDREIENDNQRKRLNGNRFDDDNDRERLLNGHLLIDSRDDVDEGDDDGINDEPQQQITNNDLESLHEKVVNLLSRCTCPVQFFLEHLSEGKYRIGDTRTLIFVRILRNHVMVRVGGGWDTLEHYLEKHDPCRCRFGHHRLHNSSRVSLQSFQSNLNSSQLNHNGHHLNGSNHQSPSLVQNHHSKKPITVQVTVNRSNPQSERSNKTKQVSKSKFTDSPSLSSLMNTNDSSFLSSMSSSSSSSSATLSNDFNSHSLGMLKTPQKICNIERSKNAYQQSSLLLDGNDRENSASNDSFTTDSPTTSPLLNEKMPSLLTKNGLQDPHDLSFHSMSNTFVVPDRNNNIKGLINQNNTNSLSTKTGKRSNEIQPPASSISSASSMVPSSMPRNRKSSSSVGPSMNESRIPRSRIPTPKTATSTIAKMTPSNRIPSSTLTSAHKIKSTSVCSLAISGGNRIPALNHNSSPSRTANQFKSDSLRKTNHQHHHSSQNLIDSNQTPIRLSSSTTSKPPSYYSRTRESKSRQKLNRSTIDLIHTDYCDNRSFDRSPSVCDDDDDHHQYDYDRGNHHQNGVKEQQLAANKSTQSSYILSSSSSGLSSKRKIGSNLPRAKSTTLIASLSTNNQSNTNDGIISNNNCKSKSINQSSGKQPPHPQQPRLSNSTRNPVRLPSQASSSSSSTSSNRYIHDPTNQSKTRSIERGRHQGSITSLNSIGSTEGTGTASSNGSLNESNVAINTNNNKSIATSEETLKQTKLLSRSEQNKETKFDVYHHHHHHHHQRQQLNDFDLNRMRIKSSSSTSSSPSTALVEIRSWLDQ</sequence>
<dbReference type="GO" id="GO:0035371">
    <property type="term" value="C:microtubule plus-end"/>
    <property type="evidence" value="ECO:0007669"/>
    <property type="project" value="TreeGrafter"/>
</dbReference>
<dbReference type="PANTHER" id="PTHR46756:SF18">
    <property type="entry name" value="GAS2-LIKE PROTEIN PICKLED EGGS"/>
    <property type="match status" value="1"/>
</dbReference>
<evidence type="ECO:0000313" key="8">
    <source>
        <dbReference type="EMBL" id="KAF7489114.1"/>
    </source>
</evidence>
<feature type="region of interest" description="Disordered" evidence="5">
    <location>
        <begin position="971"/>
        <end position="1031"/>
    </location>
</feature>
<dbReference type="GO" id="GO:1904825">
    <property type="term" value="P:protein localization to microtubule plus-end"/>
    <property type="evidence" value="ECO:0007669"/>
    <property type="project" value="TreeGrafter"/>
</dbReference>
<evidence type="ECO:0000313" key="9">
    <source>
        <dbReference type="EnsemblMetazoa" id="KAF7489114.1"/>
    </source>
</evidence>
<feature type="region of interest" description="Disordered" evidence="5">
    <location>
        <begin position="273"/>
        <end position="320"/>
    </location>
</feature>
<evidence type="ECO:0000256" key="4">
    <source>
        <dbReference type="ARBA" id="ARBA00038441"/>
    </source>
</evidence>
<proteinExistence type="inferred from homology"/>
<evidence type="ECO:0000256" key="2">
    <source>
        <dbReference type="ARBA" id="ARBA00022490"/>
    </source>
</evidence>
<dbReference type="InterPro" id="IPR003108">
    <property type="entry name" value="GAR_dom"/>
</dbReference>
<protein>
    <submittedName>
        <fullName evidence="8">GAS2-like protein 1</fullName>
    </submittedName>
</protein>
<dbReference type="Gene3D" id="3.30.920.20">
    <property type="entry name" value="Gas2-like domain"/>
    <property type="match status" value="1"/>
</dbReference>
<dbReference type="PROSITE" id="PS51460">
    <property type="entry name" value="GAR"/>
    <property type="match status" value="1"/>
</dbReference>
<evidence type="ECO:0000259" key="6">
    <source>
        <dbReference type="PROSITE" id="PS50021"/>
    </source>
</evidence>
<dbReference type="GO" id="GO:0051015">
    <property type="term" value="F:actin filament binding"/>
    <property type="evidence" value="ECO:0007669"/>
    <property type="project" value="TreeGrafter"/>
</dbReference>
<accession>A0A834R167</accession>
<feature type="compositionally biased region" description="Polar residues" evidence="5">
    <location>
        <begin position="841"/>
        <end position="863"/>
    </location>
</feature>
<dbReference type="GO" id="GO:0001725">
    <property type="term" value="C:stress fiber"/>
    <property type="evidence" value="ECO:0007669"/>
    <property type="project" value="TreeGrafter"/>
</dbReference>
<feature type="compositionally biased region" description="Low complexity" evidence="5">
    <location>
        <begin position="1011"/>
        <end position="1023"/>
    </location>
</feature>
<keyword evidence="2" id="KW-0963">Cytoplasm</keyword>
<reference evidence="8" key="2">
    <citation type="submission" date="2020-01" db="EMBL/GenBank/DDBJ databases">
        <authorList>
            <person name="Korhonen P.K.K."/>
            <person name="Guangxu M.G."/>
            <person name="Wang T.W."/>
            <person name="Stroehlein A.J.S."/>
            <person name="Young N.D."/>
            <person name="Ang C.-S.A."/>
            <person name="Fernando D.W.F."/>
            <person name="Lu H.L."/>
            <person name="Taylor S.T."/>
            <person name="Ehtesham M.E.M."/>
            <person name="Najaraj S.H.N."/>
            <person name="Harsha G.H.G."/>
            <person name="Madugundu A.M."/>
            <person name="Renuse S.R."/>
            <person name="Holt D.H."/>
            <person name="Pandey A.P."/>
            <person name="Papenfuss A.P."/>
            <person name="Gasser R.B.G."/>
            <person name="Fischer K.F."/>
        </authorList>
    </citation>
    <scope>NUCLEOTIDE SEQUENCE</scope>
    <source>
        <strain evidence="8">SSS_KF_BRIS2020</strain>
    </source>
</reference>
<evidence type="ECO:0000256" key="5">
    <source>
        <dbReference type="SAM" id="MobiDB-lite"/>
    </source>
</evidence>